<accession>A0A0J6FJ89</accession>
<organism evidence="1 2">
    <name type="scientific">Coccidioides posadasii RMSCC 3488</name>
    <dbReference type="NCBI Taxonomy" id="454284"/>
    <lineage>
        <taxon>Eukaryota</taxon>
        <taxon>Fungi</taxon>
        <taxon>Dikarya</taxon>
        <taxon>Ascomycota</taxon>
        <taxon>Pezizomycotina</taxon>
        <taxon>Eurotiomycetes</taxon>
        <taxon>Eurotiomycetidae</taxon>
        <taxon>Onygenales</taxon>
        <taxon>Onygenaceae</taxon>
        <taxon>Coccidioides</taxon>
    </lineage>
</organism>
<gene>
    <name evidence="1" type="ORF">CPAG_06684</name>
</gene>
<dbReference type="Proteomes" id="UP000054567">
    <property type="component" value="Unassembled WGS sequence"/>
</dbReference>
<evidence type="ECO:0000313" key="1">
    <source>
        <dbReference type="EMBL" id="KMM70373.1"/>
    </source>
</evidence>
<reference evidence="2" key="3">
    <citation type="journal article" date="2010" name="Genome Res.">
        <title>Population genomic sequencing of Coccidioides fungi reveals recent hybridization and transposon control.</title>
        <authorList>
            <person name="Neafsey D.E."/>
            <person name="Barker B.M."/>
            <person name="Sharpton T.J."/>
            <person name="Stajich J.E."/>
            <person name="Park D.J."/>
            <person name="Whiston E."/>
            <person name="Hung C.-Y."/>
            <person name="McMahan C."/>
            <person name="White J."/>
            <person name="Sykes S."/>
            <person name="Heiman D."/>
            <person name="Young S."/>
            <person name="Zeng Q."/>
            <person name="Abouelleil A."/>
            <person name="Aftuck L."/>
            <person name="Bessette D."/>
            <person name="Brown A."/>
            <person name="FitzGerald M."/>
            <person name="Lui A."/>
            <person name="Macdonald J.P."/>
            <person name="Priest M."/>
            <person name="Orbach M.J."/>
            <person name="Galgiani J.N."/>
            <person name="Kirkland T.N."/>
            <person name="Cole G.T."/>
            <person name="Birren B.W."/>
            <person name="Henn M.R."/>
            <person name="Taylor J.W."/>
            <person name="Rounsley S.D."/>
        </authorList>
    </citation>
    <scope>NUCLEOTIDE SEQUENCE [LARGE SCALE GENOMIC DNA]</scope>
    <source>
        <strain evidence="2">RMSCC 3488</strain>
    </source>
</reference>
<name>A0A0J6FJ89_COCPO</name>
<sequence length="144" mass="16091">MSPKEIYLFVDTAIPTVDQRSAAGHCRQRGDLPWEQRWQRRKGGGGRIASRDGWEWTVGRVRWITDARATIEDKKKKNGMAKGRVCVCEIANPRLATSSLSNVLRCGRRGKSAGAERGSLTTTATSAGVERLPCQDIRWHGLWN</sequence>
<dbReference type="VEuPathDB" id="FungiDB:CPAG_06684"/>
<protein>
    <submittedName>
        <fullName evidence="1">Uncharacterized protein</fullName>
    </submittedName>
</protein>
<reference evidence="1 2" key="1">
    <citation type="submission" date="2007-06" db="EMBL/GenBank/DDBJ databases">
        <title>The Genome Sequence of Coccidioides posadasii RMSCC_3488.</title>
        <authorList>
            <consortium name="Coccidioides Genome Resources Consortium"/>
            <consortium name="The Broad Institute Genome Sequencing Platform"/>
            <person name="Henn M.R."/>
            <person name="Sykes S."/>
            <person name="Young S."/>
            <person name="Jaffe D."/>
            <person name="Berlin A."/>
            <person name="Alvarez P."/>
            <person name="Butler J."/>
            <person name="Gnerre S."/>
            <person name="Grabherr M."/>
            <person name="Mauceli E."/>
            <person name="Brockman W."/>
            <person name="Kodira C."/>
            <person name="Alvarado L."/>
            <person name="Zeng Q."/>
            <person name="Crawford M."/>
            <person name="Antoine C."/>
            <person name="Devon K."/>
            <person name="Galgiani J."/>
            <person name="Orsborn K."/>
            <person name="Lewis M.L."/>
            <person name="Nusbaum C."/>
            <person name="Galagan J."/>
            <person name="Birren B."/>
        </authorList>
    </citation>
    <scope>NUCLEOTIDE SEQUENCE [LARGE SCALE GENOMIC DNA]</scope>
    <source>
        <strain evidence="1 2">RMSCC 3488</strain>
    </source>
</reference>
<evidence type="ECO:0000313" key="2">
    <source>
        <dbReference type="Proteomes" id="UP000054567"/>
    </source>
</evidence>
<dbReference type="AlphaFoldDB" id="A0A0J6FJ89"/>
<dbReference type="EMBL" id="DS268112">
    <property type="protein sequence ID" value="KMM70373.1"/>
    <property type="molecule type" value="Genomic_DNA"/>
</dbReference>
<proteinExistence type="predicted"/>
<reference evidence="2" key="2">
    <citation type="journal article" date="2009" name="Genome Res.">
        <title>Comparative genomic analyses of the human fungal pathogens Coccidioides and their relatives.</title>
        <authorList>
            <person name="Sharpton T.J."/>
            <person name="Stajich J.E."/>
            <person name="Rounsley S.D."/>
            <person name="Gardner M.J."/>
            <person name="Wortman J.R."/>
            <person name="Jordar V.S."/>
            <person name="Maiti R."/>
            <person name="Kodira C.D."/>
            <person name="Neafsey D.E."/>
            <person name="Zeng Q."/>
            <person name="Hung C.-Y."/>
            <person name="McMahan C."/>
            <person name="Muszewska A."/>
            <person name="Grynberg M."/>
            <person name="Mandel M.A."/>
            <person name="Kellner E.M."/>
            <person name="Barker B.M."/>
            <person name="Galgiani J.N."/>
            <person name="Orbach M.J."/>
            <person name="Kirkland T.N."/>
            <person name="Cole G.T."/>
            <person name="Henn M.R."/>
            <person name="Birren B.W."/>
            <person name="Taylor J.W."/>
        </authorList>
    </citation>
    <scope>NUCLEOTIDE SEQUENCE [LARGE SCALE GENOMIC DNA]</scope>
    <source>
        <strain evidence="2">RMSCC 3488</strain>
    </source>
</reference>